<proteinExistence type="predicted"/>
<organism evidence="2 3">
    <name type="scientific">Leishmania martiniquensis</name>
    <dbReference type="NCBI Taxonomy" id="1580590"/>
    <lineage>
        <taxon>Eukaryota</taxon>
        <taxon>Discoba</taxon>
        <taxon>Euglenozoa</taxon>
        <taxon>Kinetoplastea</taxon>
        <taxon>Metakinetoplastina</taxon>
        <taxon>Trypanosomatida</taxon>
        <taxon>Trypanosomatidae</taxon>
        <taxon>Leishmaniinae</taxon>
        <taxon>Leishmania</taxon>
    </lineage>
</organism>
<evidence type="ECO:0000313" key="3">
    <source>
        <dbReference type="Proteomes" id="UP000673552"/>
    </source>
</evidence>
<dbReference type="AlphaFoldDB" id="A0A836KFX5"/>
<evidence type="ECO:0000313" key="2">
    <source>
        <dbReference type="EMBL" id="KAG5471247.1"/>
    </source>
</evidence>
<keyword evidence="1" id="KW-0812">Transmembrane</keyword>
<name>A0A836KFX5_9TRYP</name>
<feature type="transmembrane region" description="Helical" evidence="1">
    <location>
        <begin position="409"/>
        <end position="439"/>
    </location>
</feature>
<comment type="caution">
    <text evidence="2">The sequence shown here is derived from an EMBL/GenBank/DDBJ whole genome shotgun (WGS) entry which is preliminary data.</text>
</comment>
<keyword evidence="1" id="KW-1133">Transmembrane helix</keyword>
<dbReference type="KEGG" id="lmat:92511454"/>
<keyword evidence="1" id="KW-0472">Membrane</keyword>
<accession>A0A836KFX5</accession>
<gene>
    <name evidence="2" type="ORF">LSCM1_01320</name>
</gene>
<dbReference type="OrthoDB" id="271666at2759"/>
<protein>
    <submittedName>
        <fullName evidence="2">Uncharacterized protein</fullName>
    </submittedName>
</protein>
<reference evidence="3" key="2">
    <citation type="journal article" date="2021" name="Sci. Data">
        <title>Chromosome-scale genome sequencing, assembly and annotation of six genomes from subfamily Leishmaniinae.</title>
        <authorList>
            <person name="Almutairi H."/>
            <person name="Urbaniak M.D."/>
            <person name="Bates M.D."/>
            <person name="Jariyapan N."/>
            <person name="Kwakye-Nuako G."/>
            <person name="Thomaz Soccol V."/>
            <person name="Al-Salem W.S."/>
            <person name="Dillon R.J."/>
            <person name="Bates P.A."/>
            <person name="Gatherer D."/>
        </authorList>
    </citation>
    <scope>NUCLEOTIDE SEQUENCE [LARGE SCALE GENOMIC DNA]</scope>
</reference>
<evidence type="ECO:0000256" key="1">
    <source>
        <dbReference type="SAM" id="Phobius"/>
    </source>
</evidence>
<dbReference type="RefSeq" id="XP_067176221.1">
    <property type="nucleotide sequence ID" value="XM_067318942.1"/>
</dbReference>
<sequence length="510" mass="56745">MEAMHPSPIESPPLLPKSGLVGAAVECFHAIAHEATLQQQALQVAVIMHVKRGYAAGSACMHNFAGTSCHYLQRVVIFHVLFAAVFSVLVADLSGCLALSVATVAGIRHLVLANVPGTTVIPLHFNALPFQSDDWQRHVPEDAALKDFLLPDKETRALLQSMTQRADSLSVLQQHMGQFVDAKFLLLSHIANSHLASTTMLIPRATASTEVFTPRGGVNLEGLFQFGPAMFNAKGEYTAKMQVVLAKEAVGRDVTLILESAMLFSEDAMAVQSVAQFDVLFKKSTSVTVCTGPPYQPWLVRLLRALLRLFFYLPVSSYEYLLRSLYQKEGTLFPPIDPFREVSVVLEIYDRFTPPLSLQPRLRAMNFTLYQLPDASAPSRVKVSRLIFLSIVQLRGVARWLDDYPVSTFLLLVAVFFGVLAVTSVSCLLALLVYVYWWWLRQPPAESLIESRAAEELFTPPRDAPVIAAKKVASPRVRRQRSSDDFHDILDTSQLRRSQSFNYSPSKKKQ</sequence>
<keyword evidence="3" id="KW-1185">Reference proteome</keyword>
<reference evidence="3" key="1">
    <citation type="journal article" date="2021" name="Microbiol. Resour. Announc.">
        <title>LGAAP: Leishmaniinae Genome Assembly and Annotation Pipeline.</title>
        <authorList>
            <person name="Almutairi H."/>
            <person name="Urbaniak M.D."/>
            <person name="Bates M.D."/>
            <person name="Jariyapan N."/>
            <person name="Kwakye-Nuako G."/>
            <person name="Thomaz-Soccol V."/>
            <person name="Al-Salem W.S."/>
            <person name="Dillon R.J."/>
            <person name="Bates P.A."/>
            <person name="Gatherer D."/>
        </authorList>
    </citation>
    <scope>NUCLEOTIDE SEQUENCE [LARGE SCALE GENOMIC DNA]</scope>
</reference>
<dbReference type="EMBL" id="JAFEUZ010000031">
    <property type="protein sequence ID" value="KAG5471247.1"/>
    <property type="molecule type" value="Genomic_DNA"/>
</dbReference>
<dbReference type="GeneID" id="92511454"/>
<dbReference type="Proteomes" id="UP000673552">
    <property type="component" value="Unassembled WGS sequence"/>
</dbReference>